<evidence type="ECO:0000259" key="4">
    <source>
        <dbReference type="Pfam" id="PF02775"/>
    </source>
</evidence>
<proteinExistence type="predicted"/>
<dbReference type="Proteomes" id="UP001596103">
    <property type="component" value="Unassembled WGS sequence"/>
</dbReference>
<keyword evidence="3 6" id="KW-0456">Lyase</keyword>
<dbReference type="EC" id="4.1.1.82" evidence="6"/>
<dbReference type="RefSeq" id="WP_377710791.1">
    <property type="nucleotide sequence ID" value="NZ_JBHSMP010000011.1"/>
</dbReference>
<dbReference type="SUPFAM" id="SSF52518">
    <property type="entry name" value="Thiamin diphosphate-binding fold (THDP-binding)"/>
    <property type="match status" value="2"/>
</dbReference>
<accession>A0ABW0J750</accession>
<evidence type="ECO:0000313" key="6">
    <source>
        <dbReference type="EMBL" id="MFC5428824.1"/>
    </source>
</evidence>
<keyword evidence="7" id="KW-1185">Reference proteome</keyword>
<dbReference type="GO" id="GO:0033980">
    <property type="term" value="F:phosphonopyruvate decarboxylase activity"/>
    <property type="evidence" value="ECO:0007669"/>
    <property type="project" value="UniProtKB-EC"/>
</dbReference>
<dbReference type="InterPro" id="IPR012001">
    <property type="entry name" value="Thiamin_PyroP_enz_TPP-bd_dom"/>
</dbReference>
<dbReference type="Pfam" id="PF02776">
    <property type="entry name" value="TPP_enzyme_N"/>
    <property type="match status" value="1"/>
</dbReference>
<dbReference type="NCBIfam" id="TIGR03297">
    <property type="entry name" value="Ppyr-DeCO2ase"/>
    <property type="match status" value="1"/>
</dbReference>
<dbReference type="Pfam" id="PF02775">
    <property type="entry name" value="TPP_enzyme_C"/>
    <property type="match status" value="1"/>
</dbReference>
<dbReference type="InterPro" id="IPR051818">
    <property type="entry name" value="TPP_dependent_decarboxylase"/>
</dbReference>
<comment type="caution">
    <text evidence="6">The sequence shown here is derived from an EMBL/GenBank/DDBJ whole genome shotgun (WGS) entry which is preliminary data.</text>
</comment>
<name>A0ABW0J750_9BURK</name>
<organism evidence="6 7">
    <name type="scientific">Paraburkholderia denitrificans</name>
    <dbReference type="NCBI Taxonomy" id="694025"/>
    <lineage>
        <taxon>Bacteria</taxon>
        <taxon>Pseudomonadati</taxon>
        <taxon>Pseudomonadota</taxon>
        <taxon>Betaproteobacteria</taxon>
        <taxon>Burkholderiales</taxon>
        <taxon>Burkholderiaceae</taxon>
        <taxon>Paraburkholderia</taxon>
    </lineage>
</organism>
<sequence>MLLDAELMVDALRAEGIDFFTGVPCSGLTSLINAASNLGDGYYIGATQEGEAAAIAAGAALAGRGTAVLSQNSELGNLVNPLTSMNLPSRIGTLMFITWRGRPGMKDEPQHDVMGRITLDLLCLMGVETQILSLDQTVAHAQISEAASAIRANRVVRALVTPAAVFDDVQLRPSHPKAVRATVSRDVRRGGVLPSRFDAIKSIRRGLPERAAIVATTGKTARELFTLEDREQHFYMVGAMGSASGVGLGIALNWRDPVVVLDGDGAALMHLGTLATIGAHAPGNLIHVVLDNGVHDSTGGQKTVSDAMSFCGVASACGYATATRVDSVDDLAVTVGELCECSGPHLVCVSIRPGSISKLGRPTVTPADVATRFGEFLQCATTEIGTDIALGTA</sequence>
<dbReference type="PANTHER" id="PTHR42818:SF1">
    <property type="entry name" value="SULFOPYRUVATE DECARBOXYLASE"/>
    <property type="match status" value="1"/>
</dbReference>
<evidence type="ECO:0000313" key="7">
    <source>
        <dbReference type="Proteomes" id="UP001596103"/>
    </source>
</evidence>
<protein>
    <submittedName>
        <fullName evidence="6">Phosphonopyruvate decarboxylase</fullName>
        <ecNumber evidence="6">4.1.1.82</ecNumber>
    </submittedName>
</protein>
<feature type="domain" description="Thiamine pyrophosphate enzyme TPP-binding" evidence="4">
    <location>
        <begin position="234"/>
        <end position="347"/>
    </location>
</feature>
<dbReference type="Gene3D" id="3.40.50.970">
    <property type="match status" value="2"/>
</dbReference>
<evidence type="ECO:0000259" key="5">
    <source>
        <dbReference type="Pfam" id="PF02776"/>
    </source>
</evidence>
<evidence type="ECO:0000256" key="3">
    <source>
        <dbReference type="ARBA" id="ARBA00023239"/>
    </source>
</evidence>
<dbReference type="CDD" id="cd03371">
    <property type="entry name" value="TPP_PpyrDC"/>
    <property type="match status" value="1"/>
</dbReference>
<reference evidence="7" key="1">
    <citation type="journal article" date="2019" name="Int. J. Syst. Evol. Microbiol.">
        <title>The Global Catalogue of Microorganisms (GCM) 10K type strain sequencing project: providing services to taxonomists for standard genome sequencing and annotation.</title>
        <authorList>
            <consortium name="The Broad Institute Genomics Platform"/>
            <consortium name="The Broad Institute Genome Sequencing Center for Infectious Disease"/>
            <person name="Wu L."/>
            <person name="Ma J."/>
        </authorList>
    </citation>
    <scope>NUCLEOTIDE SEQUENCE [LARGE SCALE GENOMIC DNA]</scope>
    <source>
        <strain evidence="7">CCUG 56042</strain>
    </source>
</reference>
<dbReference type="EMBL" id="JBHSMP010000011">
    <property type="protein sequence ID" value="MFC5428824.1"/>
    <property type="molecule type" value="Genomic_DNA"/>
</dbReference>
<dbReference type="InterPro" id="IPR029061">
    <property type="entry name" value="THDP-binding"/>
</dbReference>
<gene>
    <name evidence="6" type="primary">aepY</name>
    <name evidence="6" type="ORF">ACFPTO_08415</name>
</gene>
<keyword evidence="1" id="KW-0210">Decarboxylase</keyword>
<keyword evidence="2" id="KW-0786">Thiamine pyrophosphate</keyword>
<feature type="domain" description="Thiamine pyrophosphate enzyme N-terminal TPP-binding" evidence="5">
    <location>
        <begin position="5"/>
        <end position="84"/>
    </location>
</feature>
<dbReference type="PANTHER" id="PTHR42818">
    <property type="entry name" value="SULFOPYRUVATE DECARBOXYLASE SUBUNIT ALPHA"/>
    <property type="match status" value="1"/>
</dbReference>
<evidence type="ECO:0000256" key="1">
    <source>
        <dbReference type="ARBA" id="ARBA00022793"/>
    </source>
</evidence>
<evidence type="ECO:0000256" key="2">
    <source>
        <dbReference type="ARBA" id="ARBA00023052"/>
    </source>
</evidence>
<dbReference type="InterPro" id="IPR011766">
    <property type="entry name" value="TPP_enzyme_TPP-bd"/>
</dbReference>
<dbReference type="CDD" id="cd07035">
    <property type="entry name" value="TPP_PYR_POX_like"/>
    <property type="match status" value="1"/>
</dbReference>
<dbReference type="InterPro" id="IPR017684">
    <property type="entry name" value="Phosphono-pyrv_decarboxylase"/>
</dbReference>